<feature type="transmembrane region" description="Helical" evidence="10">
    <location>
        <begin position="143"/>
        <end position="162"/>
    </location>
</feature>
<dbReference type="OMA" id="AMIVRSC"/>
<dbReference type="GO" id="GO:0005886">
    <property type="term" value="C:plasma membrane"/>
    <property type="evidence" value="ECO:0007669"/>
    <property type="project" value="UniProtKB-SubCell"/>
</dbReference>
<keyword evidence="8" id="KW-0325">Glycoprotein</keyword>
<keyword evidence="3 10" id="KW-0812">Transmembrane</keyword>
<dbReference type="SUPFAM" id="SSF81321">
    <property type="entry name" value="Family A G protein-coupled receptor-like"/>
    <property type="match status" value="1"/>
</dbReference>
<evidence type="ECO:0000313" key="12">
    <source>
        <dbReference type="EnsemblMetazoa" id="XP_038053959.1"/>
    </source>
</evidence>
<evidence type="ECO:0000256" key="1">
    <source>
        <dbReference type="ARBA" id="ARBA00004651"/>
    </source>
</evidence>
<dbReference type="GO" id="GO:0004930">
    <property type="term" value="F:G protein-coupled receptor activity"/>
    <property type="evidence" value="ECO:0007669"/>
    <property type="project" value="UniProtKB-KW"/>
</dbReference>
<dbReference type="Gene3D" id="1.20.1070.10">
    <property type="entry name" value="Rhodopsin 7-helix transmembrane proteins"/>
    <property type="match status" value="1"/>
</dbReference>
<proteinExistence type="predicted"/>
<dbReference type="PANTHER" id="PTHR24246:SF27">
    <property type="entry name" value="ADENOSINE RECEPTOR, ISOFORM A"/>
    <property type="match status" value="1"/>
</dbReference>
<keyword evidence="4 10" id="KW-1133">Transmembrane helix</keyword>
<evidence type="ECO:0000256" key="7">
    <source>
        <dbReference type="ARBA" id="ARBA00023170"/>
    </source>
</evidence>
<dbReference type="GeneID" id="119726376"/>
<name>A0A913ZRD8_PATMI</name>
<dbReference type="Proteomes" id="UP000887568">
    <property type="component" value="Unplaced"/>
</dbReference>
<accession>A0A913ZRD8</accession>
<evidence type="ECO:0000256" key="5">
    <source>
        <dbReference type="ARBA" id="ARBA00023040"/>
    </source>
</evidence>
<evidence type="ECO:0000259" key="11">
    <source>
        <dbReference type="PROSITE" id="PS50262"/>
    </source>
</evidence>
<evidence type="ECO:0000256" key="10">
    <source>
        <dbReference type="SAM" id="Phobius"/>
    </source>
</evidence>
<dbReference type="PANTHER" id="PTHR24246">
    <property type="entry name" value="OLFACTORY RECEPTOR AND ADENOSINE RECEPTOR"/>
    <property type="match status" value="1"/>
</dbReference>
<feature type="transmembrane region" description="Helical" evidence="10">
    <location>
        <begin position="187"/>
        <end position="211"/>
    </location>
</feature>
<reference evidence="12" key="1">
    <citation type="submission" date="2022-11" db="UniProtKB">
        <authorList>
            <consortium name="EnsemblMetazoa"/>
        </authorList>
    </citation>
    <scope>IDENTIFICATION</scope>
</reference>
<dbReference type="CDD" id="cd00637">
    <property type="entry name" value="7tm_classA_rhodopsin-like"/>
    <property type="match status" value="1"/>
</dbReference>
<sequence>MTFNSTVDGLDYKSPPPWFDVLRISSLSIVVFFIVSGNIFCFFVIQSSRQMRKVSRIFIVSLIVADLCAGLFSSGSLLATVAVGHLVPVDIAEGLCKAYFMGGILFNGGSFISLLTLICDCYIALEKPLRYPSLLTARRAYNIVWSFWILMVSVTVAYGVYFGTLPHHRSEWHWCLAGISPSKIEPYILLLLLYASGTVVLPLAVTFVLYGRIRLIVHRHKARLARITPPGHPSQQRSNETKSLTTFLMVNCGAALTSLPLSVLLVYSYWTREFSLYGISAAMIVRSCSNLLNVLVHTRRNGEFRSTVARVCGRNSRNARNNTGTASVANTRLSCIAPTIG</sequence>
<dbReference type="RefSeq" id="XP_038053959.1">
    <property type="nucleotide sequence ID" value="XM_038198031.1"/>
</dbReference>
<evidence type="ECO:0000256" key="3">
    <source>
        <dbReference type="ARBA" id="ARBA00022692"/>
    </source>
</evidence>
<dbReference type="InterPro" id="IPR017452">
    <property type="entry name" value="GPCR_Rhodpsn_7TM"/>
</dbReference>
<organism evidence="12 13">
    <name type="scientific">Patiria miniata</name>
    <name type="common">Bat star</name>
    <name type="synonym">Asterina miniata</name>
    <dbReference type="NCBI Taxonomy" id="46514"/>
    <lineage>
        <taxon>Eukaryota</taxon>
        <taxon>Metazoa</taxon>
        <taxon>Echinodermata</taxon>
        <taxon>Eleutherozoa</taxon>
        <taxon>Asterozoa</taxon>
        <taxon>Asteroidea</taxon>
        <taxon>Valvatacea</taxon>
        <taxon>Valvatida</taxon>
        <taxon>Asterinidae</taxon>
        <taxon>Patiria</taxon>
    </lineage>
</organism>
<feature type="domain" description="G-protein coupled receptors family 1 profile" evidence="11">
    <location>
        <begin position="37"/>
        <end position="297"/>
    </location>
</feature>
<protein>
    <recommendedName>
        <fullName evidence="11">G-protein coupled receptors family 1 profile domain-containing protein</fullName>
    </recommendedName>
</protein>
<keyword evidence="9" id="KW-0807">Transducer</keyword>
<keyword evidence="6 10" id="KW-0472">Membrane</keyword>
<feature type="transmembrane region" description="Helical" evidence="10">
    <location>
        <begin position="57"/>
        <end position="87"/>
    </location>
</feature>
<evidence type="ECO:0000313" key="13">
    <source>
        <dbReference type="Proteomes" id="UP000887568"/>
    </source>
</evidence>
<keyword evidence="13" id="KW-1185">Reference proteome</keyword>
<feature type="transmembrane region" description="Helical" evidence="10">
    <location>
        <begin position="247"/>
        <end position="270"/>
    </location>
</feature>
<dbReference type="PROSITE" id="PS50262">
    <property type="entry name" value="G_PROTEIN_RECEP_F1_2"/>
    <property type="match status" value="1"/>
</dbReference>
<evidence type="ECO:0000256" key="4">
    <source>
        <dbReference type="ARBA" id="ARBA00022989"/>
    </source>
</evidence>
<dbReference type="EnsemblMetazoa" id="XM_038198031.1">
    <property type="protein sequence ID" value="XP_038053959.1"/>
    <property type="gene ID" value="LOC119726376"/>
</dbReference>
<dbReference type="PRINTS" id="PR00237">
    <property type="entry name" value="GPCRRHODOPSN"/>
</dbReference>
<dbReference type="AlphaFoldDB" id="A0A913ZRD8"/>
<comment type="subcellular location">
    <subcellularLocation>
        <location evidence="1">Cell membrane</location>
        <topology evidence="1">Multi-pass membrane protein</topology>
    </subcellularLocation>
</comment>
<dbReference type="OrthoDB" id="9975554at2759"/>
<evidence type="ECO:0000256" key="9">
    <source>
        <dbReference type="ARBA" id="ARBA00023224"/>
    </source>
</evidence>
<dbReference type="Pfam" id="PF00001">
    <property type="entry name" value="7tm_1"/>
    <property type="match status" value="1"/>
</dbReference>
<feature type="transmembrane region" description="Helical" evidence="10">
    <location>
        <begin position="99"/>
        <end position="123"/>
    </location>
</feature>
<evidence type="ECO:0000256" key="2">
    <source>
        <dbReference type="ARBA" id="ARBA00022475"/>
    </source>
</evidence>
<keyword evidence="7" id="KW-0675">Receptor</keyword>
<dbReference type="InterPro" id="IPR000276">
    <property type="entry name" value="GPCR_Rhodpsn"/>
</dbReference>
<feature type="transmembrane region" description="Helical" evidence="10">
    <location>
        <begin position="276"/>
        <end position="296"/>
    </location>
</feature>
<feature type="transmembrane region" description="Helical" evidence="10">
    <location>
        <begin position="24"/>
        <end position="45"/>
    </location>
</feature>
<evidence type="ECO:0000256" key="6">
    <source>
        <dbReference type="ARBA" id="ARBA00023136"/>
    </source>
</evidence>
<keyword evidence="2" id="KW-1003">Cell membrane</keyword>
<evidence type="ECO:0000256" key="8">
    <source>
        <dbReference type="ARBA" id="ARBA00023180"/>
    </source>
</evidence>
<keyword evidence="5" id="KW-0297">G-protein coupled receptor</keyword>